<dbReference type="PANTHER" id="PTHR46268:SF27">
    <property type="entry name" value="UNIVERSAL STRESS PROTEIN RV2623"/>
    <property type="match status" value="1"/>
</dbReference>
<evidence type="ECO:0000256" key="3">
    <source>
        <dbReference type="ARBA" id="ARBA00022840"/>
    </source>
</evidence>
<dbReference type="InterPro" id="IPR006015">
    <property type="entry name" value="Universal_stress_UspA"/>
</dbReference>
<organism evidence="5 6">
    <name type="scientific">Microbacterium ginsengiterrae</name>
    <dbReference type="NCBI Taxonomy" id="546115"/>
    <lineage>
        <taxon>Bacteria</taxon>
        <taxon>Bacillati</taxon>
        <taxon>Actinomycetota</taxon>
        <taxon>Actinomycetes</taxon>
        <taxon>Micrococcales</taxon>
        <taxon>Microbacteriaceae</taxon>
        <taxon>Microbacterium</taxon>
    </lineage>
</organism>
<name>A0A7W9CBQ1_9MICO</name>
<feature type="domain" description="UspA" evidence="4">
    <location>
        <begin position="144"/>
        <end position="280"/>
    </location>
</feature>
<dbReference type="Proteomes" id="UP000517712">
    <property type="component" value="Unassembled WGS sequence"/>
</dbReference>
<reference evidence="5 6" key="1">
    <citation type="submission" date="2020-08" db="EMBL/GenBank/DDBJ databases">
        <title>Sequencing the genomes of 1000 actinobacteria strains.</title>
        <authorList>
            <person name="Klenk H.-P."/>
        </authorList>
    </citation>
    <scope>NUCLEOTIDE SEQUENCE [LARGE SCALE GENOMIC DNA]</scope>
    <source>
        <strain evidence="5 6">DSM 24823</strain>
    </source>
</reference>
<evidence type="ECO:0000313" key="6">
    <source>
        <dbReference type="Proteomes" id="UP000517712"/>
    </source>
</evidence>
<evidence type="ECO:0000256" key="2">
    <source>
        <dbReference type="ARBA" id="ARBA00022741"/>
    </source>
</evidence>
<sequence length="280" mass="29628">MNARIVVGIEQTSAGERALAWAARRAAQFHRGLLIVSVVGGALGVVGEKQVLADTERLTEDWLSAEAERLRATGLSVEHAVFHGDPVSQLTAASADEEMLVIGSDYRGPDEGPARGVHGIRIASAAKVPVVVVPDRDVAEGTGVVVGVDGSPVSEAAIRFAAAEADRLGEPLIAVTVWTPITTHHRNSIVYPELYIESLEKAAQETLAVSLAGLSQDYPDLEIRREVRRGYPSAVINGLAADARLAVVGSRGRGAFARFLLGSISHEVLTHLRTATAVVR</sequence>
<feature type="domain" description="UspA" evidence="4">
    <location>
        <begin position="1"/>
        <end position="134"/>
    </location>
</feature>
<dbReference type="InterPro" id="IPR014729">
    <property type="entry name" value="Rossmann-like_a/b/a_fold"/>
</dbReference>
<proteinExistence type="inferred from homology"/>
<dbReference type="RefSeq" id="WP_184282205.1">
    <property type="nucleotide sequence ID" value="NZ_BAAAPG010000001.1"/>
</dbReference>
<evidence type="ECO:0000259" key="4">
    <source>
        <dbReference type="Pfam" id="PF00582"/>
    </source>
</evidence>
<dbReference type="GO" id="GO:0005524">
    <property type="term" value="F:ATP binding"/>
    <property type="evidence" value="ECO:0007669"/>
    <property type="project" value="UniProtKB-KW"/>
</dbReference>
<dbReference type="SUPFAM" id="SSF52402">
    <property type="entry name" value="Adenine nucleotide alpha hydrolases-like"/>
    <property type="match status" value="2"/>
</dbReference>
<dbReference type="PANTHER" id="PTHR46268">
    <property type="entry name" value="STRESS RESPONSE PROTEIN NHAX"/>
    <property type="match status" value="1"/>
</dbReference>
<dbReference type="Gene3D" id="3.40.50.620">
    <property type="entry name" value="HUPs"/>
    <property type="match status" value="2"/>
</dbReference>
<evidence type="ECO:0000256" key="1">
    <source>
        <dbReference type="ARBA" id="ARBA00008791"/>
    </source>
</evidence>
<comment type="caution">
    <text evidence="5">The sequence shown here is derived from an EMBL/GenBank/DDBJ whole genome shotgun (WGS) entry which is preliminary data.</text>
</comment>
<dbReference type="PRINTS" id="PR01438">
    <property type="entry name" value="UNVRSLSTRESS"/>
</dbReference>
<keyword evidence="2" id="KW-0547">Nucleotide-binding</keyword>
<dbReference type="Pfam" id="PF00582">
    <property type="entry name" value="Usp"/>
    <property type="match status" value="2"/>
</dbReference>
<keyword evidence="3" id="KW-0067">ATP-binding</keyword>
<dbReference type="InterPro" id="IPR006016">
    <property type="entry name" value="UspA"/>
</dbReference>
<accession>A0A7W9CBQ1</accession>
<dbReference type="EMBL" id="JACHMU010000001">
    <property type="protein sequence ID" value="MBB5742657.1"/>
    <property type="molecule type" value="Genomic_DNA"/>
</dbReference>
<comment type="similarity">
    <text evidence="1">Belongs to the universal stress protein A family.</text>
</comment>
<protein>
    <submittedName>
        <fullName evidence="5">Nucleotide-binding universal stress UspA family protein</fullName>
    </submittedName>
</protein>
<keyword evidence="6" id="KW-1185">Reference proteome</keyword>
<dbReference type="AlphaFoldDB" id="A0A7W9CBQ1"/>
<gene>
    <name evidence="5" type="ORF">HD600_001154</name>
</gene>
<evidence type="ECO:0000313" key="5">
    <source>
        <dbReference type="EMBL" id="MBB5742657.1"/>
    </source>
</evidence>